<name>A0ABQ6K7N8_9MICO</name>
<evidence type="ECO:0000256" key="1">
    <source>
        <dbReference type="SAM" id="MobiDB-lite"/>
    </source>
</evidence>
<feature type="region of interest" description="Disordered" evidence="1">
    <location>
        <begin position="243"/>
        <end position="315"/>
    </location>
</feature>
<sequence length="315" mass="34819">MYKQIRTFTLGDFEVNPIAGSRLTVDRVEERPHAEGQLHTSRVELIRSFATITVATTGYLEMPSRSALADAHRIGVDDVPIREYHHKEVLEVRLPDIDPTTRRTIVTVLNEIFVSVFPNAHEYVTALTPDPEDESGDLLDDVVVDGRSDSIFIVEDSLVDLGLVVAVERNWRRLLEIVTDYLLWRDTPVPPEPEPSGDAEPVLPRVDRPAPPSRRRGRFLRALLWPFTALGRLLRRLFGGRGAEGSIGEPEPVDQEPVPGPELVDHEPVPEPVPEPVASPEPVAEAAAPDDAPVVRRTRRARPPASAAPSEGSDA</sequence>
<keyword evidence="3" id="KW-1185">Reference proteome</keyword>
<comment type="caution">
    <text evidence="2">The sequence shown here is derived from an EMBL/GenBank/DDBJ whole genome shotgun (WGS) entry which is preliminary data.</text>
</comment>
<gene>
    <name evidence="2" type="ORF">GCM10025881_34950</name>
</gene>
<feature type="region of interest" description="Disordered" evidence="1">
    <location>
        <begin position="191"/>
        <end position="211"/>
    </location>
</feature>
<dbReference type="RefSeq" id="WP_284255197.1">
    <property type="nucleotide sequence ID" value="NZ_BSVB01000001.1"/>
</dbReference>
<protein>
    <submittedName>
        <fullName evidence="2">Uncharacterized protein</fullName>
    </submittedName>
</protein>
<feature type="compositionally biased region" description="Pro residues" evidence="1">
    <location>
        <begin position="270"/>
        <end position="279"/>
    </location>
</feature>
<evidence type="ECO:0000313" key="3">
    <source>
        <dbReference type="Proteomes" id="UP001157034"/>
    </source>
</evidence>
<feature type="compositionally biased region" description="Low complexity" evidence="1">
    <location>
        <begin position="280"/>
        <end position="292"/>
    </location>
</feature>
<evidence type="ECO:0000313" key="2">
    <source>
        <dbReference type="EMBL" id="GMA96671.1"/>
    </source>
</evidence>
<reference evidence="3" key="1">
    <citation type="journal article" date="2019" name="Int. J. Syst. Evol. Microbiol.">
        <title>The Global Catalogue of Microorganisms (GCM) 10K type strain sequencing project: providing services to taxonomists for standard genome sequencing and annotation.</title>
        <authorList>
            <consortium name="The Broad Institute Genomics Platform"/>
            <consortium name="The Broad Institute Genome Sequencing Center for Infectious Disease"/>
            <person name="Wu L."/>
            <person name="Ma J."/>
        </authorList>
    </citation>
    <scope>NUCLEOTIDE SEQUENCE [LARGE SCALE GENOMIC DNA]</scope>
    <source>
        <strain evidence="3">NBRC 108894</strain>
    </source>
</reference>
<feature type="compositionally biased region" description="Low complexity" evidence="1">
    <location>
        <begin position="303"/>
        <end position="315"/>
    </location>
</feature>
<proteinExistence type="predicted"/>
<dbReference type="Proteomes" id="UP001157034">
    <property type="component" value="Unassembled WGS sequence"/>
</dbReference>
<organism evidence="2 3">
    <name type="scientific">Pseudolysinimonas kribbensis</name>
    <dbReference type="NCBI Taxonomy" id="433641"/>
    <lineage>
        <taxon>Bacteria</taxon>
        <taxon>Bacillati</taxon>
        <taxon>Actinomycetota</taxon>
        <taxon>Actinomycetes</taxon>
        <taxon>Micrococcales</taxon>
        <taxon>Microbacteriaceae</taxon>
        <taxon>Pseudolysinimonas</taxon>
    </lineage>
</organism>
<accession>A0ABQ6K7N8</accession>
<dbReference type="EMBL" id="BSVB01000001">
    <property type="protein sequence ID" value="GMA96671.1"/>
    <property type="molecule type" value="Genomic_DNA"/>
</dbReference>